<dbReference type="Gene3D" id="1.20.5.170">
    <property type="match status" value="1"/>
</dbReference>
<dbReference type="AlphaFoldDB" id="A0A9N9QJ55"/>
<keyword evidence="5" id="KW-0539">Nucleus</keyword>
<accession>A0A9N9QJ55</accession>
<gene>
    <name evidence="9" type="ORF">CEUTPL_LOCUS564</name>
</gene>
<feature type="domain" description="BZIP" evidence="8">
    <location>
        <begin position="270"/>
        <end position="333"/>
    </location>
</feature>
<dbReference type="InterPro" id="IPR046347">
    <property type="entry name" value="bZIP_sf"/>
</dbReference>
<evidence type="ECO:0000313" key="10">
    <source>
        <dbReference type="Proteomes" id="UP001152799"/>
    </source>
</evidence>
<proteinExistence type="predicted"/>
<protein>
    <recommendedName>
        <fullName evidence="8">BZIP domain-containing protein</fullName>
    </recommendedName>
</protein>
<dbReference type="OrthoDB" id="674948at2759"/>
<dbReference type="GO" id="GO:0000981">
    <property type="term" value="F:DNA-binding transcription factor activity, RNA polymerase II-specific"/>
    <property type="evidence" value="ECO:0007669"/>
    <property type="project" value="TreeGrafter"/>
</dbReference>
<dbReference type="GO" id="GO:0000978">
    <property type="term" value="F:RNA polymerase II cis-regulatory region sequence-specific DNA binding"/>
    <property type="evidence" value="ECO:0007669"/>
    <property type="project" value="TreeGrafter"/>
</dbReference>
<dbReference type="PANTHER" id="PTHR45996">
    <property type="entry name" value="AGAP001464-PB"/>
    <property type="match status" value="1"/>
</dbReference>
<evidence type="ECO:0000256" key="4">
    <source>
        <dbReference type="ARBA" id="ARBA00023163"/>
    </source>
</evidence>
<dbReference type="CDD" id="cd14689">
    <property type="entry name" value="bZIP_CREB3"/>
    <property type="match status" value="1"/>
</dbReference>
<dbReference type="EMBL" id="OU892277">
    <property type="protein sequence ID" value="CAG9759823.1"/>
    <property type="molecule type" value="Genomic_DNA"/>
</dbReference>
<evidence type="ECO:0000259" key="8">
    <source>
        <dbReference type="PROSITE" id="PS50217"/>
    </source>
</evidence>
<dbReference type="SMART" id="SM00338">
    <property type="entry name" value="BRLZ"/>
    <property type="match status" value="1"/>
</dbReference>
<evidence type="ECO:0000313" key="9">
    <source>
        <dbReference type="EMBL" id="CAG9759823.1"/>
    </source>
</evidence>
<dbReference type="GO" id="GO:0005634">
    <property type="term" value="C:nucleus"/>
    <property type="evidence" value="ECO:0007669"/>
    <property type="project" value="TreeGrafter"/>
</dbReference>
<organism evidence="9 10">
    <name type="scientific">Ceutorhynchus assimilis</name>
    <name type="common">cabbage seed weevil</name>
    <dbReference type="NCBI Taxonomy" id="467358"/>
    <lineage>
        <taxon>Eukaryota</taxon>
        <taxon>Metazoa</taxon>
        <taxon>Ecdysozoa</taxon>
        <taxon>Arthropoda</taxon>
        <taxon>Hexapoda</taxon>
        <taxon>Insecta</taxon>
        <taxon>Pterygota</taxon>
        <taxon>Neoptera</taxon>
        <taxon>Endopterygota</taxon>
        <taxon>Coleoptera</taxon>
        <taxon>Polyphaga</taxon>
        <taxon>Cucujiformia</taxon>
        <taxon>Curculionidae</taxon>
        <taxon>Ceutorhynchinae</taxon>
        <taxon>Ceutorhynchus</taxon>
    </lineage>
</organism>
<keyword evidence="3" id="KW-0238">DNA-binding</keyword>
<dbReference type="Pfam" id="PF00170">
    <property type="entry name" value="bZIP_1"/>
    <property type="match status" value="1"/>
</dbReference>
<evidence type="ECO:0000256" key="6">
    <source>
        <dbReference type="SAM" id="Coils"/>
    </source>
</evidence>
<evidence type="ECO:0000256" key="5">
    <source>
        <dbReference type="ARBA" id="ARBA00023242"/>
    </source>
</evidence>
<dbReference type="PROSITE" id="PS50217">
    <property type="entry name" value="BZIP"/>
    <property type="match status" value="1"/>
</dbReference>
<dbReference type="PANTHER" id="PTHR45996:SF3">
    <property type="entry name" value="CREB-H TRANSCRIPTION FACTOR HOMOLOG LET-607"/>
    <property type="match status" value="1"/>
</dbReference>
<dbReference type="GO" id="GO:0005789">
    <property type="term" value="C:endoplasmic reticulum membrane"/>
    <property type="evidence" value="ECO:0007669"/>
    <property type="project" value="UniProtKB-SubCell"/>
</dbReference>
<feature type="coiled-coil region" evidence="6">
    <location>
        <begin position="264"/>
        <end position="336"/>
    </location>
</feature>
<evidence type="ECO:0000256" key="1">
    <source>
        <dbReference type="ARBA" id="ARBA00004648"/>
    </source>
</evidence>
<feature type="region of interest" description="Disordered" evidence="7">
    <location>
        <begin position="74"/>
        <end position="96"/>
    </location>
</feature>
<dbReference type="Proteomes" id="UP001152799">
    <property type="component" value="Chromosome 1"/>
</dbReference>
<dbReference type="SUPFAM" id="SSF57959">
    <property type="entry name" value="Leucine zipper domain"/>
    <property type="match status" value="1"/>
</dbReference>
<feature type="compositionally biased region" description="Polar residues" evidence="7">
    <location>
        <begin position="74"/>
        <end position="89"/>
    </location>
</feature>
<evidence type="ECO:0000256" key="7">
    <source>
        <dbReference type="SAM" id="MobiDB-lite"/>
    </source>
</evidence>
<dbReference type="InterPro" id="IPR004827">
    <property type="entry name" value="bZIP"/>
</dbReference>
<evidence type="ECO:0000256" key="2">
    <source>
        <dbReference type="ARBA" id="ARBA00023015"/>
    </source>
</evidence>
<sequence>MNVSDIFMSGGEEGSNNMDISENYNPELMMSSEFFDSVLSLQNDLDDGFLSAFEDENNMYSDASHNEEVLSPQSYYSESDKNSNCSTENTDTDTSGITTIDGLDDPTILSFLDTITQQPQEVKDIPVIHPITPAVSPPRFRKIVIQNPNNKKCIAKPLINATQLRKGPANGKPQIIKVQQITSNGRSVFVPLNIKSIKLLNSATDVAALTNKRKIEPAISVLSDDDTETIPEPSHQYPSLHLNNEEKRLLAKEGIQLPTHYPLTKNQERELKRIRRKIRNKISAQDSRKRKKEYVDGLEERVKNDSDEKKNLLQRVKELQRQNRTLVAHVQRLQALISKSSTSKATPSTCLMVFLLSALLVSLPNTRLFESKDVSIGKEQVSIRRSLLSDLQATAEDDLNMEEFLIFKDDEPELDAKFGDYVQSDDNSTEKRSSIFNEIAKKHNDFMIDKNDSMVNKNDSDKMGILGKIMQAMGNLVSEKPGLLDPKLSVVGGAYNQQGFIDPDIDDYLPVDEGPSLKRARYATGEYELTLANMGVETVVSSTVTNQVQVTKDK</sequence>
<keyword evidence="10" id="KW-1185">Reference proteome</keyword>
<name>A0A9N9QJ55_9CUCU</name>
<reference evidence="9" key="1">
    <citation type="submission" date="2022-01" db="EMBL/GenBank/DDBJ databases">
        <authorList>
            <person name="King R."/>
        </authorList>
    </citation>
    <scope>NUCLEOTIDE SEQUENCE</scope>
</reference>
<keyword evidence="2" id="KW-0805">Transcription regulation</keyword>
<evidence type="ECO:0000256" key="3">
    <source>
        <dbReference type="ARBA" id="ARBA00023125"/>
    </source>
</evidence>
<comment type="subcellular location">
    <subcellularLocation>
        <location evidence="1">Endoplasmic reticulum membrane</location>
        <topology evidence="1">Single-pass type II membrane protein</topology>
    </subcellularLocation>
</comment>
<keyword evidence="6" id="KW-0175">Coiled coil</keyword>
<keyword evidence="4" id="KW-0804">Transcription</keyword>
<dbReference type="InterPro" id="IPR051381">
    <property type="entry name" value="CREB_ATF_subfamily"/>
</dbReference>